<dbReference type="AlphaFoldDB" id="A0A815XVJ9"/>
<protein>
    <submittedName>
        <fullName evidence="2">Uncharacterized protein</fullName>
    </submittedName>
</protein>
<organism evidence="2 3">
    <name type="scientific">Adineta ricciae</name>
    <name type="common">Rotifer</name>
    <dbReference type="NCBI Taxonomy" id="249248"/>
    <lineage>
        <taxon>Eukaryota</taxon>
        <taxon>Metazoa</taxon>
        <taxon>Spiralia</taxon>
        <taxon>Gnathifera</taxon>
        <taxon>Rotifera</taxon>
        <taxon>Eurotatoria</taxon>
        <taxon>Bdelloidea</taxon>
        <taxon>Adinetida</taxon>
        <taxon>Adinetidae</taxon>
        <taxon>Adineta</taxon>
    </lineage>
</organism>
<dbReference type="EMBL" id="CAJNOJ010003004">
    <property type="protein sequence ID" value="CAF1562554.1"/>
    <property type="molecule type" value="Genomic_DNA"/>
</dbReference>
<feature type="non-terminal residue" evidence="2">
    <location>
        <position position="42"/>
    </location>
</feature>
<proteinExistence type="predicted"/>
<dbReference type="Proteomes" id="UP000663852">
    <property type="component" value="Unassembled WGS sequence"/>
</dbReference>
<name>A0A815XVJ9_ADIRI</name>
<sequence>MCRRVQKDAFHNVPNQKKDRWARSHSKPSSRNLFKFPPPPIK</sequence>
<gene>
    <name evidence="2" type="ORF">EDS130_LOCUS46656</name>
</gene>
<evidence type="ECO:0000256" key="1">
    <source>
        <dbReference type="SAM" id="MobiDB-lite"/>
    </source>
</evidence>
<evidence type="ECO:0000313" key="3">
    <source>
        <dbReference type="Proteomes" id="UP000663852"/>
    </source>
</evidence>
<accession>A0A815XVJ9</accession>
<reference evidence="2" key="1">
    <citation type="submission" date="2021-02" db="EMBL/GenBank/DDBJ databases">
        <authorList>
            <person name="Nowell W R."/>
        </authorList>
    </citation>
    <scope>NUCLEOTIDE SEQUENCE</scope>
</reference>
<evidence type="ECO:0000313" key="2">
    <source>
        <dbReference type="EMBL" id="CAF1562554.1"/>
    </source>
</evidence>
<feature type="compositionally biased region" description="Basic and acidic residues" evidence="1">
    <location>
        <begin position="1"/>
        <end position="22"/>
    </location>
</feature>
<feature type="region of interest" description="Disordered" evidence="1">
    <location>
        <begin position="1"/>
        <end position="42"/>
    </location>
</feature>
<comment type="caution">
    <text evidence="2">The sequence shown here is derived from an EMBL/GenBank/DDBJ whole genome shotgun (WGS) entry which is preliminary data.</text>
</comment>